<reference evidence="1 2" key="1">
    <citation type="submission" date="2023-01" db="EMBL/GenBank/DDBJ databases">
        <title>Analysis of 21 Apiospora genomes using comparative genomics revels a genus with tremendous synthesis potential of carbohydrate active enzymes and secondary metabolites.</title>
        <authorList>
            <person name="Sorensen T."/>
        </authorList>
    </citation>
    <scope>NUCLEOTIDE SEQUENCE [LARGE SCALE GENOMIC DNA]</scope>
    <source>
        <strain evidence="1 2">CBS 117206</strain>
    </source>
</reference>
<accession>A0AAW0R522</accession>
<proteinExistence type="predicted"/>
<evidence type="ECO:0000313" key="1">
    <source>
        <dbReference type="EMBL" id="KAK8124093.1"/>
    </source>
</evidence>
<evidence type="ECO:0000313" key="2">
    <source>
        <dbReference type="Proteomes" id="UP001392437"/>
    </source>
</evidence>
<dbReference type="EMBL" id="JAQQWP010000003">
    <property type="protein sequence ID" value="KAK8124093.1"/>
    <property type="molecule type" value="Genomic_DNA"/>
</dbReference>
<protein>
    <submittedName>
        <fullName evidence="1">Uncharacterized protein</fullName>
    </submittedName>
</protein>
<sequence>MWPVDLKVEELRHLSPREADKDVEKVMAPIFIRRMFFKILAQLGGNAFPIGQEGIEYLQHAFQYAEPAIEGHKVLLAVLPQLGQDIFYLADDTLHFIILYVGVFRTYFASQVLL</sequence>
<gene>
    <name evidence="1" type="ORF">PG999_004011</name>
</gene>
<keyword evidence="2" id="KW-1185">Reference proteome</keyword>
<name>A0AAW0R522_9PEZI</name>
<dbReference type="Proteomes" id="UP001392437">
    <property type="component" value="Unassembled WGS sequence"/>
</dbReference>
<comment type="caution">
    <text evidence="1">The sequence shown here is derived from an EMBL/GenBank/DDBJ whole genome shotgun (WGS) entry which is preliminary data.</text>
</comment>
<organism evidence="1 2">
    <name type="scientific">Apiospora kogelbergensis</name>
    <dbReference type="NCBI Taxonomy" id="1337665"/>
    <lineage>
        <taxon>Eukaryota</taxon>
        <taxon>Fungi</taxon>
        <taxon>Dikarya</taxon>
        <taxon>Ascomycota</taxon>
        <taxon>Pezizomycotina</taxon>
        <taxon>Sordariomycetes</taxon>
        <taxon>Xylariomycetidae</taxon>
        <taxon>Amphisphaeriales</taxon>
        <taxon>Apiosporaceae</taxon>
        <taxon>Apiospora</taxon>
    </lineage>
</organism>
<dbReference type="AlphaFoldDB" id="A0AAW0R522"/>